<keyword evidence="3" id="KW-1185">Reference proteome</keyword>
<name>A0A9D3WDZ8_9ROSI</name>
<dbReference type="PANTHER" id="PTHR13468:SF22">
    <property type="entry name" value="DEK DOMAIN-CONTAINING CHROMATIN-ASSOCIATED PROTEIN 3"/>
    <property type="match status" value="1"/>
</dbReference>
<protein>
    <submittedName>
        <fullName evidence="2">Uncharacterized protein</fullName>
    </submittedName>
</protein>
<reference evidence="2 3" key="1">
    <citation type="journal article" date="2021" name="Plant Biotechnol. J.">
        <title>Multi-omics assisted identification of the key and species-specific regulatory components of drought-tolerant mechanisms in Gossypium stocksii.</title>
        <authorList>
            <person name="Yu D."/>
            <person name="Ke L."/>
            <person name="Zhang D."/>
            <person name="Wu Y."/>
            <person name="Sun Y."/>
            <person name="Mei J."/>
            <person name="Sun J."/>
            <person name="Sun Y."/>
        </authorList>
    </citation>
    <scope>NUCLEOTIDE SEQUENCE [LARGE SCALE GENOMIC DNA]</scope>
    <source>
        <strain evidence="3">cv. E1</strain>
        <tissue evidence="2">Leaf</tissue>
    </source>
</reference>
<evidence type="ECO:0000313" key="3">
    <source>
        <dbReference type="Proteomes" id="UP000828251"/>
    </source>
</evidence>
<dbReference type="GO" id="GO:2000779">
    <property type="term" value="P:regulation of double-strand break repair"/>
    <property type="evidence" value="ECO:0007669"/>
    <property type="project" value="TreeGrafter"/>
</dbReference>
<dbReference type="GO" id="GO:0006325">
    <property type="term" value="P:chromatin organization"/>
    <property type="evidence" value="ECO:0007669"/>
    <property type="project" value="InterPro"/>
</dbReference>
<dbReference type="PANTHER" id="PTHR13468">
    <property type="entry name" value="DEK PROTEIN"/>
    <property type="match status" value="1"/>
</dbReference>
<accession>A0A9D3WDZ8</accession>
<proteinExistence type="predicted"/>
<dbReference type="GO" id="GO:0005634">
    <property type="term" value="C:nucleus"/>
    <property type="evidence" value="ECO:0007669"/>
    <property type="project" value="TreeGrafter"/>
</dbReference>
<comment type="caution">
    <text evidence="2">The sequence shown here is derived from an EMBL/GenBank/DDBJ whole genome shotgun (WGS) entry which is preliminary data.</text>
</comment>
<dbReference type="OrthoDB" id="370884at2759"/>
<dbReference type="InterPro" id="IPR044198">
    <property type="entry name" value="DEK"/>
</dbReference>
<evidence type="ECO:0000313" key="2">
    <source>
        <dbReference type="EMBL" id="KAH1121230.1"/>
    </source>
</evidence>
<dbReference type="EMBL" id="JAIQCV010000002">
    <property type="protein sequence ID" value="KAH1121230.1"/>
    <property type="molecule type" value="Genomic_DNA"/>
</dbReference>
<dbReference type="Proteomes" id="UP000828251">
    <property type="component" value="Unassembled WGS sequence"/>
</dbReference>
<sequence length="221" mass="24779">MSSSAVTFKLSRKPNDTLRLHTILFGRRGKAVQVKSNISRFSAFVWLENEEKQKTKVKEKLLEFCDMLDIPSTRATARKEDIIAKLIGFLGAPRATTAVLLAEKDKVLNFICSFCQVSIFTHFLRYSFCLLSCLVGVESGKGLPGKMVAKGKDKDKVKKRKVTFTDILKLLVQRFDTDLTPRKLSIKLMIQEELTKLADDEDGEEDGEKDGAQSAGQELEA</sequence>
<dbReference type="GO" id="GO:0003677">
    <property type="term" value="F:DNA binding"/>
    <property type="evidence" value="ECO:0007669"/>
    <property type="project" value="InterPro"/>
</dbReference>
<evidence type="ECO:0000256" key="1">
    <source>
        <dbReference type="SAM" id="MobiDB-lite"/>
    </source>
</evidence>
<organism evidence="2 3">
    <name type="scientific">Gossypium stocksii</name>
    <dbReference type="NCBI Taxonomy" id="47602"/>
    <lineage>
        <taxon>Eukaryota</taxon>
        <taxon>Viridiplantae</taxon>
        <taxon>Streptophyta</taxon>
        <taxon>Embryophyta</taxon>
        <taxon>Tracheophyta</taxon>
        <taxon>Spermatophyta</taxon>
        <taxon>Magnoliopsida</taxon>
        <taxon>eudicotyledons</taxon>
        <taxon>Gunneridae</taxon>
        <taxon>Pentapetalae</taxon>
        <taxon>rosids</taxon>
        <taxon>malvids</taxon>
        <taxon>Malvales</taxon>
        <taxon>Malvaceae</taxon>
        <taxon>Malvoideae</taxon>
        <taxon>Gossypium</taxon>
    </lineage>
</organism>
<dbReference type="AlphaFoldDB" id="A0A9D3WDZ8"/>
<feature type="compositionally biased region" description="Acidic residues" evidence="1">
    <location>
        <begin position="199"/>
        <end position="208"/>
    </location>
</feature>
<dbReference type="GO" id="GO:0042393">
    <property type="term" value="F:histone binding"/>
    <property type="evidence" value="ECO:0007669"/>
    <property type="project" value="TreeGrafter"/>
</dbReference>
<gene>
    <name evidence="2" type="ORF">J1N35_004390</name>
</gene>
<feature type="region of interest" description="Disordered" evidence="1">
    <location>
        <begin position="197"/>
        <end position="221"/>
    </location>
</feature>